<dbReference type="RefSeq" id="WP_000375823.1">
    <property type="nucleotide sequence ID" value="NZ_AHNQ02000035.1"/>
</dbReference>
<organism evidence="1 2">
    <name type="scientific">Leptospira interrogans str. UI 12621</name>
    <dbReference type="NCBI Taxonomy" id="1049937"/>
    <lineage>
        <taxon>Bacteria</taxon>
        <taxon>Pseudomonadati</taxon>
        <taxon>Spirochaetota</taxon>
        <taxon>Spirochaetia</taxon>
        <taxon>Leptospirales</taxon>
        <taxon>Leptospiraceae</taxon>
        <taxon>Leptospira</taxon>
    </lineage>
</organism>
<sequence>MDRPPFSILECSVFRVNPNEFETQNLVLELKCLNPGIQNPQPFLILLNVFSKSKFVFITNFYRIKLEYPKF</sequence>
<gene>
    <name evidence="1" type="ORF">LEP1GSC104_3386</name>
</gene>
<dbReference type="AlphaFoldDB" id="A0A0F6H673"/>
<protein>
    <submittedName>
        <fullName evidence="1">Uncharacterized protein</fullName>
    </submittedName>
</protein>
<reference evidence="1 2" key="1">
    <citation type="submission" date="2012-09" db="EMBL/GenBank/DDBJ databases">
        <authorList>
            <person name="Harkins D.M."/>
            <person name="Durkin A.S."/>
            <person name="Brinkac L.M."/>
            <person name="Selengut J.D."/>
            <person name="Sanka R."/>
            <person name="DePew J."/>
            <person name="Purushe J."/>
            <person name="Chanthongthip A."/>
            <person name="Lattana O."/>
            <person name="Phetsouvanh R."/>
            <person name="Newton P.N."/>
            <person name="Vinetz J.M."/>
            <person name="Sutton G.G."/>
            <person name="Nelson W.C."/>
            <person name="Fouts D.E."/>
        </authorList>
    </citation>
    <scope>NUCLEOTIDE SEQUENCE [LARGE SCALE GENOMIC DNA]</scope>
    <source>
        <strain evidence="1 2">UI 12621</strain>
    </source>
</reference>
<evidence type="ECO:0000313" key="1">
    <source>
        <dbReference type="EMBL" id="EKO23722.1"/>
    </source>
</evidence>
<evidence type="ECO:0000313" key="2">
    <source>
        <dbReference type="Proteomes" id="UP000006324"/>
    </source>
</evidence>
<comment type="caution">
    <text evidence="1">The sequence shown here is derived from an EMBL/GenBank/DDBJ whole genome shotgun (WGS) entry which is preliminary data.</text>
</comment>
<accession>A0A0F6H673</accession>
<dbReference type="Proteomes" id="UP000006324">
    <property type="component" value="Unassembled WGS sequence"/>
</dbReference>
<dbReference type="EMBL" id="AHNQ02000035">
    <property type="protein sequence ID" value="EKO23722.1"/>
    <property type="molecule type" value="Genomic_DNA"/>
</dbReference>
<name>A0A0F6H673_LEPIR</name>
<proteinExistence type="predicted"/>